<evidence type="ECO:0000313" key="2">
    <source>
        <dbReference type="EMBL" id="KOY26435.1"/>
    </source>
</evidence>
<gene>
    <name evidence="2" type="ORF">ACX05_20130</name>
</gene>
<keyword evidence="1" id="KW-0812">Transmembrane</keyword>
<dbReference type="Proteomes" id="UP000037697">
    <property type="component" value="Unassembled WGS sequence"/>
</dbReference>
<comment type="caution">
    <text evidence="2">The sequence shown here is derived from an EMBL/GenBank/DDBJ whole genome shotgun (WGS) entry which is preliminary data.</text>
</comment>
<accession>A0AAW3IQM2</accession>
<feature type="transmembrane region" description="Helical" evidence="1">
    <location>
        <begin position="58"/>
        <end position="76"/>
    </location>
</feature>
<feature type="transmembrane region" description="Helical" evidence="1">
    <location>
        <begin position="186"/>
        <end position="206"/>
    </location>
</feature>
<name>A0AAW3IQM2_VIBPH</name>
<reference evidence="2 3" key="1">
    <citation type="submission" date="2015-07" db="EMBL/GenBank/DDBJ databases">
        <title>Foodborne Vibrio parahaemolyticus Isolates.</title>
        <authorList>
            <person name="Ronholm J."/>
            <person name="Petronella N."/>
            <person name="Kenwell R."/>
            <person name="Banerjee S."/>
        </authorList>
    </citation>
    <scope>NUCLEOTIDE SEQUENCE [LARGE SCALE GENOMIC DNA]</scope>
    <source>
        <strain evidence="2 3">HS-06-05</strain>
    </source>
</reference>
<feature type="transmembrane region" description="Helical" evidence="1">
    <location>
        <begin position="21"/>
        <end position="46"/>
    </location>
</feature>
<evidence type="ECO:0000256" key="1">
    <source>
        <dbReference type="SAM" id="Phobius"/>
    </source>
</evidence>
<organism evidence="2 3">
    <name type="scientific">Vibrio parahaemolyticus</name>
    <dbReference type="NCBI Taxonomy" id="670"/>
    <lineage>
        <taxon>Bacteria</taxon>
        <taxon>Pseudomonadati</taxon>
        <taxon>Pseudomonadota</taxon>
        <taxon>Gammaproteobacteria</taxon>
        <taxon>Vibrionales</taxon>
        <taxon>Vibrionaceae</taxon>
        <taxon>Vibrio</taxon>
    </lineage>
</organism>
<sequence length="207" mass="24340">MKNNLRKFDIYPSFYEVVTGRVIILFPLTFTLLMLVPFLFDSSIILDDNQLDMMLGPMLIYFFACLIEMFVLNNLVKKYVKPFRLTSSAIYIPNWLWERELIIPRCKVDFIEIHGYEVYLPRVGVIKQFKNVCIFTTDGEIYKLSIGNAPSGDLSALSLPEYDLRYIELNNPLNYQLFCQLRYSRVHLILFSFVFFLTAISFGKLLY</sequence>
<protein>
    <submittedName>
        <fullName evidence="2">Uncharacterized protein</fullName>
    </submittedName>
</protein>
<evidence type="ECO:0000313" key="3">
    <source>
        <dbReference type="Proteomes" id="UP000037697"/>
    </source>
</evidence>
<dbReference type="EMBL" id="LIRS01000111">
    <property type="protein sequence ID" value="KOY26435.1"/>
    <property type="molecule type" value="Genomic_DNA"/>
</dbReference>
<keyword evidence="1" id="KW-1133">Transmembrane helix</keyword>
<dbReference type="AlphaFoldDB" id="A0AAW3IQM2"/>
<proteinExistence type="predicted"/>
<keyword evidence="1" id="KW-0472">Membrane</keyword>